<dbReference type="InterPro" id="IPR036661">
    <property type="entry name" value="Luciferase-like_sf"/>
</dbReference>
<accession>A0A6G4UY96</accession>
<dbReference type="Proteomes" id="UP000472335">
    <property type="component" value="Unassembled WGS sequence"/>
</dbReference>
<evidence type="ECO:0000313" key="2">
    <source>
        <dbReference type="Proteomes" id="UP000472335"/>
    </source>
</evidence>
<gene>
    <name evidence="1" type="ORF">G5C60_02730</name>
</gene>
<organism evidence="1 2">
    <name type="scientific">Streptomyces scabichelini</name>
    <dbReference type="NCBI Taxonomy" id="2711217"/>
    <lineage>
        <taxon>Bacteria</taxon>
        <taxon>Bacillati</taxon>
        <taxon>Actinomycetota</taxon>
        <taxon>Actinomycetes</taxon>
        <taxon>Kitasatosporales</taxon>
        <taxon>Streptomycetaceae</taxon>
        <taxon>Streptomyces</taxon>
    </lineage>
</organism>
<dbReference type="RefSeq" id="WP_165254512.1">
    <property type="nucleotide sequence ID" value="NZ_JAAKZY010000005.1"/>
</dbReference>
<proteinExistence type="predicted"/>
<protein>
    <submittedName>
        <fullName evidence="1">Uncharacterized protein</fullName>
    </submittedName>
</protein>
<reference evidence="1 2" key="1">
    <citation type="submission" date="2020-02" db="EMBL/GenBank/DDBJ databases">
        <title>Whole-genome analyses of novel actinobacteria.</title>
        <authorList>
            <person name="Sahin N."/>
            <person name="Gencbay T."/>
        </authorList>
    </citation>
    <scope>NUCLEOTIDE SEQUENCE [LARGE SCALE GENOMIC DNA]</scope>
    <source>
        <strain evidence="1 2">HC44</strain>
    </source>
</reference>
<keyword evidence="2" id="KW-1185">Reference proteome</keyword>
<dbReference type="SUPFAM" id="SSF51679">
    <property type="entry name" value="Bacterial luciferase-like"/>
    <property type="match status" value="1"/>
</dbReference>
<dbReference type="Gene3D" id="3.20.20.30">
    <property type="entry name" value="Luciferase-like domain"/>
    <property type="match status" value="1"/>
</dbReference>
<name>A0A6G4UY96_9ACTN</name>
<comment type="caution">
    <text evidence="1">The sequence shown here is derived from an EMBL/GenBank/DDBJ whole genome shotgun (WGS) entry which is preliminary data.</text>
</comment>
<evidence type="ECO:0000313" key="1">
    <source>
        <dbReference type="EMBL" id="NGO06613.1"/>
    </source>
</evidence>
<dbReference type="GO" id="GO:0016705">
    <property type="term" value="F:oxidoreductase activity, acting on paired donors, with incorporation or reduction of molecular oxygen"/>
    <property type="evidence" value="ECO:0007669"/>
    <property type="project" value="InterPro"/>
</dbReference>
<dbReference type="EMBL" id="JAAKZY010000005">
    <property type="protein sequence ID" value="NGO06613.1"/>
    <property type="molecule type" value="Genomic_DNA"/>
</dbReference>
<dbReference type="AlphaFoldDB" id="A0A6G4UY96"/>
<sequence>MVHDVVPALCERGLFRADYTGRTLRDHLDLPRHAGRCTRDTEPVR</sequence>